<name>A0AAD9ZUG3_9ROSI</name>
<feature type="domain" description="DUF4283" evidence="2">
    <location>
        <begin position="124"/>
        <end position="169"/>
    </location>
</feature>
<dbReference type="PANTHER" id="PTHR31286">
    <property type="entry name" value="GLYCINE-RICH CELL WALL STRUCTURAL PROTEIN 1.8-LIKE"/>
    <property type="match status" value="1"/>
</dbReference>
<dbReference type="Pfam" id="PF14111">
    <property type="entry name" value="DUF4283"/>
    <property type="match status" value="1"/>
</dbReference>
<organism evidence="3 4">
    <name type="scientific">Dipteronia sinensis</name>
    <dbReference type="NCBI Taxonomy" id="43782"/>
    <lineage>
        <taxon>Eukaryota</taxon>
        <taxon>Viridiplantae</taxon>
        <taxon>Streptophyta</taxon>
        <taxon>Embryophyta</taxon>
        <taxon>Tracheophyta</taxon>
        <taxon>Spermatophyta</taxon>
        <taxon>Magnoliopsida</taxon>
        <taxon>eudicotyledons</taxon>
        <taxon>Gunneridae</taxon>
        <taxon>Pentapetalae</taxon>
        <taxon>rosids</taxon>
        <taxon>malvids</taxon>
        <taxon>Sapindales</taxon>
        <taxon>Sapindaceae</taxon>
        <taxon>Hippocastanoideae</taxon>
        <taxon>Acereae</taxon>
        <taxon>Dipteronia</taxon>
    </lineage>
</organism>
<dbReference type="Proteomes" id="UP001281410">
    <property type="component" value="Unassembled WGS sequence"/>
</dbReference>
<protein>
    <recommendedName>
        <fullName evidence="2">DUF4283 domain-containing protein</fullName>
    </recommendedName>
</protein>
<dbReference type="AlphaFoldDB" id="A0AAD9ZUG3"/>
<keyword evidence="4" id="KW-1185">Reference proteome</keyword>
<proteinExistence type="predicted"/>
<dbReference type="InterPro" id="IPR025558">
    <property type="entry name" value="DUF4283"/>
</dbReference>
<sequence>MEFLRVQKWWLPPRPVIETSSATVILDNKGVLEGSKMVAPSKNMIGKKKGTKDQGDSSKKHVPPQMLNVNMSNLVVLTHSGILRCRSVVKTGGHGASYFSCRIVEETYCPNSAVRTAGNRGLQEVLANDKGFFFVKFSVDEACSNVLESGPWLFAGRMMILKKWHARLILTKENCSKIPVWVKLFNIPHEYWNEEGLCHIASMVGKPLYTDSLTESVKKISYARVCIEIDDICELVDSFDLFMGDNSGPNIGNSVEILVEYQWKPKICIECKSFGHSITTCPKVKPLHPSSVMDFDPKPKQEWRRVTKGVAIQIPLPHMNLEPLPFDEVISAVNSKIEPSLCPTNLPIKIQCNVLSKESVVDISNKFSALDENGINVPSKESVIDCSVDDSPTIASPDHSLWLSRIKNIDGVPIIGLSSPPKSSSNNNNKKKWTTKKGKDNSSQAKIVLGDFNVSRRVNESVGGSSRISLAMEEFNDCLQASDLDDLRFSGFLHTWCNMRSSGCISKKLDSVLVNKEWMARFKHSESIFLPYSISDHSPSFVKLG</sequence>
<feature type="region of interest" description="Disordered" evidence="1">
    <location>
        <begin position="417"/>
        <end position="441"/>
    </location>
</feature>
<feature type="region of interest" description="Disordered" evidence="1">
    <location>
        <begin position="43"/>
        <end position="63"/>
    </location>
</feature>
<dbReference type="InterPro" id="IPR036691">
    <property type="entry name" value="Endo/exonu/phosph_ase_sf"/>
</dbReference>
<dbReference type="SUPFAM" id="SSF56219">
    <property type="entry name" value="DNase I-like"/>
    <property type="match status" value="1"/>
</dbReference>
<evidence type="ECO:0000256" key="1">
    <source>
        <dbReference type="SAM" id="MobiDB-lite"/>
    </source>
</evidence>
<dbReference type="EMBL" id="JANJYJ010000008">
    <property type="protein sequence ID" value="KAK3193375.1"/>
    <property type="molecule type" value="Genomic_DNA"/>
</dbReference>
<evidence type="ECO:0000259" key="2">
    <source>
        <dbReference type="Pfam" id="PF14111"/>
    </source>
</evidence>
<feature type="compositionally biased region" description="Low complexity" evidence="1">
    <location>
        <begin position="418"/>
        <end position="428"/>
    </location>
</feature>
<evidence type="ECO:0000313" key="4">
    <source>
        <dbReference type="Proteomes" id="UP001281410"/>
    </source>
</evidence>
<dbReference type="Gene3D" id="3.60.10.10">
    <property type="entry name" value="Endonuclease/exonuclease/phosphatase"/>
    <property type="match status" value="1"/>
</dbReference>
<accession>A0AAD9ZUG3</accession>
<gene>
    <name evidence="3" type="ORF">Dsin_024685</name>
</gene>
<comment type="caution">
    <text evidence="3">The sequence shown here is derived from an EMBL/GenBank/DDBJ whole genome shotgun (WGS) entry which is preliminary data.</text>
</comment>
<dbReference type="InterPro" id="IPR040256">
    <property type="entry name" value="At4g02000-like"/>
</dbReference>
<dbReference type="PANTHER" id="PTHR31286:SF180">
    <property type="entry name" value="OS10G0362600 PROTEIN"/>
    <property type="match status" value="1"/>
</dbReference>
<evidence type="ECO:0000313" key="3">
    <source>
        <dbReference type="EMBL" id="KAK3193375.1"/>
    </source>
</evidence>
<reference evidence="3" key="1">
    <citation type="journal article" date="2023" name="Plant J.">
        <title>Genome sequences and population genomics provide insights into the demographic history, inbreeding, and mutation load of two 'living fossil' tree species of Dipteronia.</title>
        <authorList>
            <person name="Feng Y."/>
            <person name="Comes H.P."/>
            <person name="Chen J."/>
            <person name="Zhu S."/>
            <person name="Lu R."/>
            <person name="Zhang X."/>
            <person name="Li P."/>
            <person name="Qiu J."/>
            <person name="Olsen K.M."/>
            <person name="Qiu Y."/>
        </authorList>
    </citation>
    <scope>NUCLEOTIDE SEQUENCE</scope>
    <source>
        <strain evidence="3">NBL</strain>
    </source>
</reference>